<evidence type="ECO:0000313" key="3">
    <source>
        <dbReference type="EMBL" id="CAI9960140.1"/>
    </source>
</evidence>
<proteinExistence type="predicted"/>
<dbReference type="Proteomes" id="UP001642409">
    <property type="component" value="Unassembled WGS sequence"/>
</dbReference>
<reference evidence="5 8" key="2">
    <citation type="submission" date="2024-07" db="EMBL/GenBank/DDBJ databases">
        <authorList>
            <person name="Akdeniz Z."/>
        </authorList>
    </citation>
    <scope>NUCLEOTIDE SEQUENCE [LARGE SCALE GENOMIC DNA]</scope>
</reference>
<evidence type="ECO:0000313" key="4">
    <source>
        <dbReference type="EMBL" id="CAI9972870.1"/>
    </source>
</evidence>
<evidence type="ECO:0000259" key="1">
    <source>
        <dbReference type="Pfam" id="PF01048"/>
    </source>
</evidence>
<name>A0AA86R8W4_9EUKA</name>
<dbReference type="PANTHER" id="PTHR43691:SF14">
    <property type="entry name" value="URIDINE PHOSPHORYLASE"/>
    <property type="match status" value="1"/>
</dbReference>
<accession>A0AA86R8W4</accession>
<evidence type="ECO:0000313" key="8">
    <source>
        <dbReference type="Proteomes" id="UP001642409"/>
    </source>
</evidence>
<evidence type="ECO:0000313" key="6">
    <source>
        <dbReference type="EMBL" id="CAL6074281.1"/>
    </source>
</evidence>
<reference evidence="4" key="1">
    <citation type="submission" date="2023-06" db="EMBL/GenBank/DDBJ databases">
        <authorList>
            <person name="Kurt Z."/>
        </authorList>
    </citation>
    <scope>NUCLEOTIDE SEQUENCE</scope>
</reference>
<dbReference type="InterPro" id="IPR035994">
    <property type="entry name" value="Nucleoside_phosphorylase_sf"/>
</dbReference>
<dbReference type="GO" id="GO:0005829">
    <property type="term" value="C:cytosol"/>
    <property type="evidence" value="ECO:0007669"/>
    <property type="project" value="TreeGrafter"/>
</dbReference>
<feature type="domain" description="Nucleoside phosphorylase" evidence="1">
    <location>
        <begin position="30"/>
        <end position="240"/>
    </location>
</feature>
<dbReference type="Gene3D" id="3.40.50.1580">
    <property type="entry name" value="Nucleoside phosphorylase domain"/>
    <property type="match status" value="1"/>
</dbReference>
<sequence length="308" mass="34321">MTDMKNANFPTDGEGRTYHLYLKHGETASRVITVGDVPRAVVFAQTPGFEVKFVRVAPRLFTTITGLYKGTPVTIITSLMGIPNMDFTIRELRYVCQGPMAVVRVGTCGSPADTKVGEVTVPTKFHTVLRLPDGFGPGAENATVEQQYYISKTMHGDDDLIKLLQEKCKEHCGTAYDGHHVSCCSFYSSQGRTDPNFNDKNEHFIDYMCEKLPGLVSIEMESSHLVDMAVNCNQKIHASAAHIILAQRRSLDFLTNEQKHKVEREIGLAALEAVTQFVIPGENEPKDGVWNHKGEVLGDYDQIKKHFE</sequence>
<dbReference type="EMBL" id="CAXDID020000296">
    <property type="protein sequence ID" value="CAL6072582.1"/>
    <property type="molecule type" value="Genomic_DNA"/>
</dbReference>
<dbReference type="Pfam" id="PF01048">
    <property type="entry name" value="PNP_UDP_1"/>
    <property type="match status" value="1"/>
</dbReference>
<dbReference type="GO" id="GO:0006218">
    <property type="term" value="P:uridine catabolic process"/>
    <property type="evidence" value="ECO:0007669"/>
    <property type="project" value="TreeGrafter"/>
</dbReference>
<protein>
    <submittedName>
        <fullName evidence="4">Uridine phosphorylase 1</fullName>
    </submittedName>
    <submittedName>
        <fullName evidence="5">Uridine_phosphorylase 1</fullName>
    </submittedName>
</protein>
<dbReference type="GO" id="GO:0004850">
    <property type="term" value="F:uridine phosphorylase activity"/>
    <property type="evidence" value="ECO:0007669"/>
    <property type="project" value="TreeGrafter"/>
</dbReference>
<evidence type="ECO:0000313" key="7">
    <source>
        <dbReference type="EMBL" id="CAL6081696.1"/>
    </source>
</evidence>
<evidence type="ECO:0000313" key="2">
    <source>
        <dbReference type="EMBL" id="CAI9916250.1"/>
    </source>
</evidence>
<dbReference type="EMBL" id="CAXDID020000307">
    <property type="protein sequence ID" value="CAL6074281.1"/>
    <property type="molecule type" value="Genomic_DNA"/>
</dbReference>
<comment type="caution">
    <text evidence="4">The sequence shown here is derived from an EMBL/GenBank/DDBJ whole genome shotgun (WGS) entry which is preliminary data.</text>
</comment>
<organism evidence="4">
    <name type="scientific">Hexamita inflata</name>
    <dbReference type="NCBI Taxonomy" id="28002"/>
    <lineage>
        <taxon>Eukaryota</taxon>
        <taxon>Metamonada</taxon>
        <taxon>Diplomonadida</taxon>
        <taxon>Hexamitidae</taxon>
        <taxon>Hexamitinae</taxon>
        <taxon>Hexamita</taxon>
    </lineage>
</organism>
<dbReference type="EMBL" id="CATOUU010000096">
    <property type="protein sequence ID" value="CAI9916250.1"/>
    <property type="molecule type" value="Genomic_DNA"/>
</dbReference>
<dbReference type="CDD" id="cd17769">
    <property type="entry name" value="NP_TgUP-like"/>
    <property type="match status" value="1"/>
</dbReference>
<dbReference type="AlphaFoldDB" id="A0AA86R8W4"/>
<dbReference type="PANTHER" id="PTHR43691">
    <property type="entry name" value="URIDINE PHOSPHORYLASE"/>
    <property type="match status" value="1"/>
</dbReference>
<dbReference type="EMBL" id="CATOUU010001116">
    <property type="protein sequence ID" value="CAI9972870.1"/>
    <property type="molecule type" value="Genomic_DNA"/>
</dbReference>
<dbReference type="InterPro" id="IPR000845">
    <property type="entry name" value="Nucleoside_phosphorylase_d"/>
</dbReference>
<evidence type="ECO:0000313" key="5">
    <source>
        <dbReference type="EMBL" id="CAL6072582.1"/>
    </source>
</evidence>
<gene>
    <name evidence="2" type="ORF">HINF_LOCUS3895</name>
    <name evidence="3" type="ORF">HINF_LOCUS47785</name>
    <name evidence="5" type="ORF">HINF_LOCUS55693</name>
    <name evidence="6" type="ORF">HINF_LOCUS56603</name>
    <name evidence="7" type="ORF">HINF_LOCUS60488</name>
    <name evidence="4" type="ORF">HINF_LOCUS60515</name>
</gene>
<dbReference type="EMBL" id="CAXDID020000354">
    <property type="protein sequence ID" value="CAL6081696.1"/>
    <property type="molecule type" value="Genomic_DNA"/>
</dbReference>
<dbReference type="SUPFAM" id="SSF53167">
    <property type="entry name" value="Purine and uridine phosphorylases"/>
    <property type="match status" value="1"/>
</dbReference>
<dbReference type="EMBL" id="CATOUU010000928">
    <property type="protein sequence ID" value="CAI9960140.1"/>
    <property type="molecule type" value="Genomic_DNA"/>
</dbReference>
<keyword evidence="8" id="KW-1185">Reference proteome</keyword>